<reference evidence="2 3" key="1">
    <citation type="journal article" date="2018" name="Mol. Plant">
        <title>The genome of Artemisia annua provides insight into the evolution of Asteraceae family and artemisinin biosynthesis.</title>
        <authorList>
            <person name="Shen Q."/>
            <person name="Zhang L."/>
            <person name="Liao Z."/>
            <person name="Wang S."/>
            <person name="Yan T."/>
            <person name="Shi P."/>
            <person name="Liu M."/>
            <person name="Fu X."/>
            <person name="Pan Q."/>
            <person name="Wang Y."/>
            <person name="Lv Z."/>
            <person name="Lu X."/>
            <person name="Zhang F."/>
            <person name="Jiang W."/>
            <person name="Ma Y."/>
            <person name="Chen M."/>
            <person name="Hao X."/>
            <person name="Li L."/>
            <person name="Tang Y."/>
            <person name="Lv G."/>
            <person name="Zhou Y."/>
            <person name="Sun X."/>
            <person name="Brodelius P.E."/>
            <person name="Rose J.K.C."/>
            <person name="Tang K."/>
        </authorList>
    </citation>
    <scope>NUCLEOTIDE SEQUENCE [LARGE SCALE GENOMIC DNA]</scope>
    <source>
        <strain evidence="3">cv. Huhao1</strain>
        <tissue evidence="2">Leaf</tissue>
    </source>
</reference>
<evidence type="ECO:0000313" key="3">
    <source>
        <dbReference type="Proteomes" id="UP000245207"/>
    </source>
</evidence>
<evidence type="ECO:0000313" key="2">
    <source>
        <dbReference type="EMBL" id="PWA39596.1"/>
    </source>
</evidence>
<dbReference type="AlphaFoldDB" id="A0A2U1KS89"/>
<protein>
    <recommendedName>
        <fullName evidence="4">Zinc knuckle CX2CX4HX4C</fullName>
    </recommendedName>
</protein>
<evidence type="ECO:0000256" key="1">
    <source>
        <dbReference type="SAM" id="MobiDB-lite"/>
    </source>
</evidence>
<keyword evidence="3" id="KW-1185">Reference proteome</keyword>
<dbReference type="EMBL" id="PKPP01014487">
    <property type="protein sequence ID" value="PWA39596.1"/>
    <property type="molecule type" value="Genomic_DNA"/>
</dbReference>
<gene>
    <name evidence="2" type="ORF">CTI12_AA570360</name>
</gene>
<sequence>MDRITTSMCERAYGRASFARVLIEVDAATELVDSVEVCYEKLGKSMNLRGEYAWKPPHCSQCKVFGHEDRNCSKKEVVAKDMNVKAKDVGINPGKMGDNNTEEGQWQDVRKFVNHGANTSRNYGQQTNGYYKNRGGFSNKGRGNVMGRGGMTARGDMAQRSGKEVESMKYVPVSNGGKKVDEGIIFDSNSKDGNGNINKEASTSKGNVKKKVIKQNEIKMKNSFGVLASEEIDDVEVGSEEWTQMRKKIDLACDLGMQIAESEKLRWSNDLSKYYEDKCNANARNRMIEGLKWRISKLQKDISYGHTNIAVNAKLKADELCKEIMKESGSKCGAVCRCHMMRIVVRIAGR</sequence>
<dbReference type="PANTHER" id="PTHR31286">
    <property type="entry name" value="GLYCINE-RICH CELL WALL STRUCTURAL PROTEIN 1.8-LIKE"/>
    <property type="match status" value="1"/>
</dbReference>
<evidence type="ECO:0008006" key="4">
    <source>
        <dbReference type="Google" id="ProtNLM"/>
    </source>
</evidence>
<dbReference type="InterPro" id="IPR040256">
    <property type="entry name" value="At4g02000-like"/>
</dbReference>
<feature type="compositionally biased region" description="Polar residues" evidence="1">
    <location>
        <begin position="117"/>
        <end position="130"/>
    </location>
</feature>
<dbReference type="PANTHER" id="PTHR31286:SF99">
    <property type="entry name" value="DUF4283 DOMAIN-CONTAINING PROTEIN"/>
    <property type="match status" value="1"/>
</dbReference>
<name>A0A2U1KS89_ARTAN</name>
<proteinExistence type="predicted"/>
<dbReference type="Proteomes" id="UP000245207">
    <property type="component" value="Unassembled WGS sequence"/>
</dbReference>
<accession>A0A2U1KS89</accession>
<feature type="region of interest" description="Disordered" evidence="1">
    <location>
        <begin position="117"/>
        <end position="144"/>
    </location>
</feature>
<organism evidence="2 3">
    <name type="scientific">Artemisia annua</name>
    <name type="common">Sweet wormwood</name>
    <dbReference type="NCBI Taxonomy" id="35608"/>
    <lineage>
        <taxon>Eukaryota</taxon>
        <taxon>Viridiplantae</taxon>
        <taxon>Streptophyta</taxon>
        <taxon>Embryophyta</taxon>
        <taxon>Tracheophyta</taxon>
        <taxon>Spermatophyta</taxon>
        <taxon>Magnoliopsida</taxon>
        <taxon>eudicotyledons</taxon>
        <taxon>Gunneridae</taxon>
        <taxon>Pentapetalae</taxon>
        <taxon>asterids</taxon>
        <taxon>campanulids</taxon>
        <taxon>Asterales</taxon>
        <taxon>Asteraceae</taxon>
        <taxon>Asteroideae</taxon>
        <taxon>Anthemideae</taxon>
        <taxon>Artemisiinae</taxon>
        <taxon>Artemisia</taxon>
    </lineage>
</organism>
<comment type="caution">
    <text evidence="2">The sequence shown here is derived from an EMBL/GenBank/DDBJ whole genome shotgun (WGS) entry which is preliminary data.</text>
</comment>